<reference evidence="2 3" key="1">
    <citation type="submission" date="2018-07" db="EMBL/GenBank/DDBJ databases">
        <title>A high quality draft genome assembly of the barn swallow (H. rustica rustica).</title>
        <authorList>
            <person name="Formenti G."/>
            <person name="Chiara M."/>
            <person name="Poveda L."/>
            <person name="Francoijs K.-J."/>
            <person name="Bonisoli-Alquati A."/>
            <person name="Canova L."/>
            <person name="Gianfranceschi L."/>
            <person name="Horner D.S."/>
            <person name="Saino N."/>
        </authorList>
    </citation>
    <scope>NUCLEOTIDE SEQUENCE [LARGE SCALE GENOMIC DNA]</scope>
    <source>
        <strain evidence="2">Chelidonia</strain>
        <tissue evidence="2">Blood</tissue>
    </source>
</reference>
<comment type="caution">
    <text evidence="2">The sequence shown here is derived from an EMBL/GenBank/DDBJ whole genome shotgun (WGS) entry which is preliminary data.</text>
</comment>
<evidence type="ECO:0000313" key="3">
    <source>
        <dbReference type="Proteomes" id="UP000269221"/>
    </source>
</evidence>
<organism evidence="2 3">
    <name type="scientific">Hirundo rustica rustica</name>
    <dbReference type="NCBI Taxonomy" id="333673"/>
    <lineage>
        <taxon>Eukaryota</taxon>
        <taxon>Metazoa</taxon>
        <taxon>Chordata</taxon>
        <taxon>Craniata</taxon>
        <taxon>Vertebrata</taxon>
        <taxon>Euteleostomi</taxon>
        <taxon>Archelosauria</taxon>
        <taxon>Archosauria</taxon>
        <taxon>Dinosauria</taxon>
        <taxon>Saurischia</taxon>
        <taxon>Theropoda</taxon>
        <taxon>Coelurosauria</taxon>
        <taxon>Aves</taxon>
        <taxon>Neognathae</taxon>
        <taxon>Neoaves</taxon>
        <taxon>Telluraves</taxon>
        <taxon>Australaves</taxon>
        <taxon>Passeriformes</taxon>
        <taxon>Sylvioidea</taxon>
        <taxon>Hirundinidae</taxon>
        <taxon>Hirundo</taxon>
    </lineage>
</organism>
<name>A0A3M0IZV7_HIRRU</name>
<dbReference type="AlphaFoldDB" id="A0A3M0IZV7"/>
<dbReference type="OrthoDB" id="9397715at2759"/>
<evidence type="ECO:0000256" key="1">
    <source>
        <dbReference type="SAM" id="MobiDB-lite"/>
    </source>
</evidence>
<evidence type="ECO:0000313" key="2">
    <source>
        <dbReference type="EMBL" id="RMB94078.1"/>
    </source>
</evidence>
<proteinExistence type="predicted"/>
<gene>
    <name evidence="2" type="ORF">DUI87_29437</name>
</gene>
<protein>
    <submittedName>
        <fullName evidence="2">Uncharacterized protein</fullName>
    </submittedName>
</protein>
<sequence length="177" mass="19463">MSPRCPSASSGCQRQRRAWEAAESPGNGRERLRETARIRSRTCSRNWERTPGKLGWTGMGLGWDFGELGAAACRTNTDQYGPVWTSLNQYKPVWTSTGLKSQFGAGKSQFGEGKSQFGEGMGMGKDQFGPIRTSTNQYGPVQTGKDQCEPVQRVMPNDSFYFSIVRNPGTLGPSSFC</sequence>
<dbReference type="Proteomes" id="UP000269221">
    <property type="component" value="Unassembled WGS sequence"/>
</dbReference>
<keyword evidence="3" id="KW-1185">Reference proteome</keyword>
<accession>A0A3M0IZV7</accession>
<feature type="region of interest" description="Disordered" evidence="1">
    <location>
        <begin position="1"/>
        <end position="31"/>
    </location>
</feature>
<dbReference type="EMBL" id="QRBI01000198">
    <property type="protein sequence ID" value="RMB94078.1"/>
    <property type="molecule type" value="Genomic_DNA"/>
</dbReference>